<dbReference type="RefSeq" id="WP_093358852.1">
    <property type="nucleotide sequence ID" value="NZ_FOLG01000001.1"/>
</dbReference>
<keyword evidence="1" id="KW-0732">Signal</keyword>
<feature type="chain" id="PRO_5011767030" evidence="1">
    <location>
        <begin position="20"/>
        <end position="77"/>
    </location>
</feature>
<dbReference type="InterPro" id="IPR001920">
    <property type="entry name" value="Asp/Glu_race"/>
</dbReference>
<evidence type="ECO:0000313" key="3">
    <source>
        <dbReference type="Proteomes" id="UP000198728"/>
    </source>
</evidence>
<evidence type="ECO:0000313" key="2">
    <source>
        <dbReference type="EMBL" id="SFB76199.1"/>
    </source>
</evidence>
<feature type="signal peptide" evidence="1">
    <location>
        <begin position="1"/>
        <end position="19"/>
    </location>
</feature>
<dbReference type="EMBL" id="FOLG01000001">
    <property type="protein sequence ID" value="SFB76199.1"/>
    <property type="molecule type" value="Genomic_DNA"/>
</dbReference>
<evidence type="ECO:0000256" key="1">
    <source>
        <dbReference type="SAM" id="SignalP"/>
    </source>
</evidence>
<dbReference type="AlphaFoldDB" id="A0A1I1DMH5"/>
<gene>
    <name evidence="2" type="ORF">SAMN04488094_101354</name>
</gene>
<dbReference type="Gene3D" id="3.40.50.1860">
    <property type="match status" value="1"/>
</dbReference>
<dbReference type="GO" id="GO:0016855">
    <property type="term" value="F:racemase and epimerase activity, acting on amino acids and derivatives"/>
    <property type="evidence" value="ECO:0007669"/>
    <property type="project" value="InterPro"/>
</dbReference>
<protein>
    <submittedName>
        <fullName evidence="2">Uncharacterized protein</fullName>
    </submittedName>
</protein>
<sequence length="77" mass="8570">MLRYLVAIAIAFMATTALAQSQMYQEAQMNLRELGIQIEIPEDTDAAKLEQIILATEHAGMDKEATESQVKEILGME</sequence>
<keyword evidence="3" id="KW-1185">Reference proteome</keyword>
<organism evidence="2 3">
    <name type="scientific">Tropicimonas isoalkanivorans</name>
    <dbReference type="NCBI Taxonomy" id="441112"/>
    <lineage>
        <taxon>Bacteria</taxon>
        <taxon>Pseudomonadati</taxon>
        <taxon>Pseudomonadota</taxon>
        <taxon>Alphaproteobacteria</taxon>
        <taxon>Rhodobacterales</taxon>
        <taxon>Roseobacteraceae</taxon>
        <taxon>Tropicimonas</taxon>
    </lineage>
</organism>
<name>A0A1I1DMH5_9RHOB</name>
<reference evidence="2 3" key="1">
    <citation type="submission" date="2016-10" db="EMBL/GenBank/DDBJ databases">
        <authorList>
            <person name="de Groot N.N."/>
        </authorList>
    </citation>
    <scope>NUCLEOTIDE SEQUENCE [LARGE SCALE GENOMIC DNA]</scope>
    <source>
        <strain evidence="2 3">DSM 19548</strain>
    </source>
</reference>
<proteinExistence type="predicted"/>
<accession>A0A1I1DMH5</accession>
<dbReference type="Proteomes" id="UP000198728">
    <property type="component" value="Unassembled WGS sequence"/>
</dbReference>